<keyword evidence="2" id="KW-1185">Reference proteome</keyword>
<gene>
    <name evidence="1" type="ORF">M6B38_185645</name>
</gene>
<evidence type="ECO:0000313" key="1">
    <source>
        <dbReference type="EMBL" id="KAJ6804169.1"/>
    </source>
</evidence>
<dbReference type="EMBL" id="JANAVB010036019">
    <property type="protein sequence ID" value="KAJ6804169.1"/>
    <property type="molecule type" value="Genomic_DNA"/>
</dbReference>
<reference evidence="1" key="1">
    <citation type="journal article" date="2023" name="GigaByte">
        <title>Genome assembly of the bearded iris, Iris pallida Lam.</title>
        <authorList>
            <person name="Bruccoleri R.E."/>
            <person name="Oakeley E.J."/>
            <person name="Faust A.M.E."/>
            <person name="Altorfer M."/>
            <person name="Dessus-Babus S."/>
            <person name="Burckhardt D."/>
            <person name="Oertli M."/>
            <person name="Naumann U."/>
            <person name="Petersen F."/>
            <person name="Wong J."/>
        </authorList>
    </citation>
    <scope>NUCLEOTIDE SEQUENCE</scope>
    <source>
        <strain evidence="1">GSM-AAB239-AS_SAM_17_03QT</strain>
    </source>
</reference>
<evidence type="ECO:0000313" key="2">
    <source>
        <dbReference type="Proteomes" id="UP001140949"/>
    </source>
</evidence>
<name>A0AAX6EJR0_IRIPA</name>
<dbReference type="Proteomes" id="UP001140949">
    <property type="component" value="Unassembled WGS sequence"/>
</dbReference>
<protein>
    <submittedName>
        <fullName evidence="1">Proline-rich receptor-like protein kinase PERK8</fullName>
    </submittedName>
</protein>
<comment type="caution">
    <text evidence="1">The sequence shown here is derived from an EMBL/GenBank/DDBJ whole genome shotgun (WGS) entry which is preliminary data.</text>
</comment>
<sequence length="62" mass="7272">MMHPRPPQPPLPHTIKKEEKKGVTDYLLNATYLHRPLPRLRCDPALSTRFVMWLHRSVDDAV</sequence>
<organism evidence="1 2">
    <name type="scientific">Iris pallida</name>
    <name type="common">Sweet iris</name>
    <dbReference type="NCBI Taxonomy" id="29817"/>
    <lineage>
        <taxon>Eukaryota</taxon>
        <taxon>Viridiplantae</taxon>
        <taxon>Streptophyta</taxon>
        <taxon>Embryophyta</taxon>
        <taxon>Tracheophyta</taxon>
        <taxon>Spermatophyta</taxon>
        <taxon>Magnoliopsida</taxon>
        <taxon>Liliopsida</taxon>
        <taxon>Asparagales</taxon>
        <taxon>Iridaceae</taxon>
        <taxon>Iridoideae</taxon>
        <taxon>Irideae</taxon>
        <taxon>Iris</taxon>
    </lineage>
</organism>
<keyword evidence="1" id="KW-0418">Kinase</keyword>
<dbReference type="GO" id="GO:0016301">
    <property type="term" value="F:kinase activity"/>
    <property type="evidence" value="ECO:0007669"/>
    <property type="project" value="UniProtKB-KW"/>
</dbReference>
<keyword evidence="1" id="KW-0808">Transferase</keyword>
<proteinExistence type="predicted"/>
<dbReference type="AlphaFoldDB" id="A0AAX6EJR0"/>
<keyword evidence="1" id="KW-0675">Receptor</keyword>
<reference evidence="1" key="2">
    <citation type="submission" date="2023-04" db="EMBL/GenBank/DDBJ databases">
        <authorList>
            <person name="Bruccoleri R.E."/>
            <person name="Oakeley E.J."/>
            <person name="Faust A.-M."/>
            <person name="Dessus-Babus S."/>
            <person name="Altorfer M."/>
            <person name="Burckhardt D."/>
            <person name="Oertli M."/>
            <person name="Naumann U."/>
            <person name="Petersen F."/>
            <person name="Wong J."/>
        </authorList>
    </citation>
    <scope>NUCLEOTIDE SEQUENCE</scope>
    <source>
        <strain evidence="1">GSM-AAB239-AS_SAM_17_03QT</strain>
        <tissue evidence="1">Leaf</tissue>
    </source>
</reference>
<accession>A0AAX6EJR0</accession>